<accession>A0A1W1VAJ8</accession>
<keyword evidence="2" id="KW-1185">Reference proteome</keyword>
<dbReference type="EMBL" id="FWWW01000053">
    <property type="protein sequence ID" value="SMB89994.1"/>
    <property type="molecule type" value="Genomic_DNA"/>
</dbReference>
<evidence type="ECO:0000313" key="2">
    <source>
        <dbReference type="Proteomes" id="UP000192266"/>
    </source>
</evidence>
<dbReference type="STRING" id="645990.SAMN00120144_3258"/>
<proteinExistence type="predicted"/>
<protein>
    <submittedName>
        <fullName evidence="1">Uncharacterized protein</fullName>
    </submittedName>
</protein>
<name>A0A1W1VAJ8_9BACT</name>
<reference evidence="1 2" key="1">
    <citation type="submission" date="2017-04" db="EMBL/GenBank/DDBJ databases">
        <authorList>
            <person name="Afonso C.L."/>
            <person name="Miller P.J."/>
            <person name="Scott M.A."/>
            <person name="Spackman E."/>
            <person name="Goraichik I."/>
            <person name="Dimitrov K.M."/>
            <person name="Suarez D.L."/>
            <person name="Swayne D.E."/>
        </authorList>
    </citation>
    <scope>NUCLEOTIDE SEQUENCE [LARGE SCALE GENOMIC DNA]</scope>
    <source>
        <strain evidence="1 2">DSM 11622</strain>
    </source>
</reference>
<gene>
    <name evidence="1" type="ORF">SAMN00120144_3258</name>
</gene>
<evidence type="ECO:0000313" key="1">
    <source>
        <dbReference type="EMBL" id="SMB89994.1"/>
    </source>
</evidence>
<dbReference type="AlphaFoldDB" id="A0A1W1VAJ8"/>
<dbReference type="Proteomes" id="UP000192266">
    <property type="component" value="Unassembled WGS sequence"/>
</dbReference>
<sequence length="94" mass="10957">MQIFYFGRKTYPGSAFISFTPEFQKQKDIKLNEQVNDLSNLGFNEIIKVQEERDQKMRGMLIKTLNTVTVEGWEIVQMSSYGDGGLVYLLRRVK</sequence>
<organism evidence="1 2">
    <name type="scientific">Hymenobacter roseosalivarius DSM 11622</name>
    <dbReference type="NCBI Taxonomy" id="645990"/>
    <lineage>
        <taxon>Bacteria</taxon>
        <taxon>Pseudomonadati</taxon>
        <taxon>Bacteroidota</taxon>
        <taxon>Cytophagia</taxon>
        <taxon>Cytophagales</taxon>
        <taxon>Hymenobacteraceae</taxon>
        <taxon>Hymenobacter</taxon>
    </lineage>
</organism>